<reference evidence="5 6" key="1">
    <citation type="submission" date="2024-11" db="EMBL/GenBank/DDBJ databases">
        <title>Adaptive evolution of stress response genes in parasites aligns with host niche diversity.</title>
        <authorList>
            <person name="Hahn C."/>
            <person name="Resl P."/>
        </authorList>
    </citation>
    <scope>NUCLEOTIDE SEQUENCE [LARGE SCALE GENOMIC DNA]</scope>
    <source>
        <strain evidence="5">EGGRZ-B1_66</strain>
        <tissue evidence="5">Body</tissue>
    </source>
</reference>
<dbReference type="PANTHER" id="PTHR11731">
    <property type="entry name" value="PROTEASE FAMILY S9B,C DIPEPTIDYL-PEPTIDASE IV-RELATED"/>
    <property type="match status" value="1"/>
</dbReference>
<evidence type="ECO:0000256" key="1">
    <source>
        <dbReference type="ARBA" id="ARBA00022438"/>
    </source>
</evidence>
<dbReference type="InterPro" id="IPR029058">
    <property type="entry name" value="AB_hydrolase_fold"/>
</dbReference>
<keyword evidence="1" id="KW-0645">Protease</keyword>
<accession>A0ABD2PZT8</accession>
<feature type="non-terminal residue" evidence="5">
    <location>
        <position position="1"/>
    </location>
</feature>
<keyword evidence="1" id="KW-0378">Hydrolase</keyword>
<dbReference type="AlphaFoldDB" id="A0ABD2PZT8"/>
<evidence type="ECO:0000256" key="2">
    <source>
        <dbReference type="ARBA" id="ARBA00022825"/>
    </source>
</evidence>
<keyword evidence="3" id="KW-0325">Glycoprotein</keyword>
<gene>
    <name evidence="5" type="primary">DPP10_2</name>
    <name evidence="5" type="ORF">Ciccas_010043</name>
</gene>
<dbReference type="Gene3D" id="3.40.50.1820">
    <property type="entry name" value="alpha/beta hydrolase"/>
    <property type="match status" value="1"/>
</dbReference>
<proteinExistence type="predicted"/>
<dbReference type="InterPro" id="IPR050278">
    <property type="entry name" value="Serine_Prot_S9B/DPPIV"/>
</dbReference>
<dbReference type="EMBL" id="JBJKFK010002264">
    <property type="protein sequence ID" value="KAL3311376.1"/>
    <property type="molecule type" value="Genomic_DNA"/>
</dbReference>
<evidence type="ECO:0000313" key="5">
    <source>
        <dbReference type="EMBL" id="KAL3311376.1"/>
    </source>
</evidence>
<dbReference type="GO" id="GO:0008236">
    <property type="term" value="F:serine-type peptidase activity"/>
    <property type="evidence" value="ECO:0007669"/>
    <property type="project" value="UniProtKB-KW"/>
</dbReference>
<dbReference type="InterPro" id="IPR001375">
    <property type="entry name" value="Peptidase_S9_cat"/>
</dbReference>
<evidence type="ECO:0000313" key="6">
    <source>
        <dbReference type="Proteomes" id="UP001626550"/>
    </source>
</evidence>
<protein>
    <submittedName>
        <fullName evidence="5">Inactive dipeptidyl peptidase 10</fullName>
    </submittedName>
</protein>
<name>A0ABD2PZT8_9PLAT</name>
<feature type="domain" description="Peptidase S9 prolyl oligopeptidase catalytic" evidence="4">
    <location>
        <begin position="166"/>
        <end position="336"/>
    </location>
</feature>
<feature type="non-terminal residue" evidence="5">
    <location>
        <position position="337"/>
    </location>
</feature>
<dbReference type="Pfam" id="PF00326">
    <property type="entry name" value="Peptidase_S9"/>
    <property type="match status" value="1"/>
</dbReference>
<keyword evidence="2" id="KW-0720">Serine protease</keyword>
<organism evidence="5 6">
    <name type="scientific">Cichlidogyrus casuarinus</name>
    <dbReference type="NCBI Taxonomy" id="1844966"/>
    <lineage>
        <taxon>Eukaryota</taxon>
        <taxon>Metazoa</taxon>
        <taxon>Spiralia</taxon>
        <taxon>Lophotrochozoa</taxon>
        <taxon>Platyhelminthes</taxon>
        <taxon>Monogenea</taxon>
        <taxon>Monopisthocotylea</taxon>
        <taxon>Dactylogyridea</taxon>
        <taxon>Ancyrocephalidae</taxon>
        <taxon>Cichlidogyrus</taxon>
    </lineage>
</organism>
<dbReference type="Gene3D" id="2.140.10.30">
    <property type="entry name" value="Dipeptidylpeptidase IV, N-terminal domain"/>
    <property type="match status" value="1"/>
</dbReference>
<evidence type="ECO:0000256" key="3">
    <source>
        <dbReference type="ARBA" id="ARBA00023180"/>
    </source>
</evidence>
<comment type="caution">
    <text evidence="5">The sequence shown here is derived from an EMBL/GenBank/DDBJ whole genome shotgun (WGS) entry which is preliminary data.</text>
</comment>
<dbReference type="Proteomes" id="UP001626550">
    <property type="component" value="Unassembled WGS sequence"/>
</dbReference>
<dbReference type="PANTHER" id="PTHR11731:SF200">
    <property type="entry name" value="DIPEPTIDYL PEPTIDASE 10, ISOFORM B"/>
    <property type="match status" value="1"/>
</dbReference>
<keyword evidence="6" id="KW-1185">Reference proteome</keyword>
<sequence length="337" mass="39068">YTHEGRAADHISAMTWIHRPQYDISDIYLKNGNDIFYQSSGPDPMEMHLFWFNEKFHNIDEAVCLSCNDSNCLYNLFLVAPNAKYVQRMCHGPGIFRATIYELKRTKETQDSYSYKLEFVKHLHELPEDRDEFKKFKMPRVEFHKIVLRANTSNQLTVNAKTYKPDWRDYMATRLSTIVIMIDGRGTGGRGRAFETSIYKHLGDYEISDQLEAVKVFAQNNKFVNQSQIGAFGWSYGGFTVGHLLGHPRNDIIRCGVSVAPVTNFKLYDTAYTERYLGLYLQNTDKYEKTNILPLVENMKGKSYFLIHGTADENVHLTNSALLLKELVRYNIDFDVM</sequence>
<keyword evidence="1" id="KW-0031">Aminopeptidase</keyword>
<dbReference type="SUPFAM" id="SSF53474">
    <property type="entry name" value="alpha/beta-Hydrolases"/>
    <property type="match status" value="1"/>
</dbReference>
<evidence type="ECO:0000259" key="4">
    <source>
        <dbReference type="Pfam" id="PF00326"/>
    </source>
</evidence>
<dbReference type="GO" id="GO:0004177">
    <property type="term" value="F:aminopeptidase activity"/>
    <property type="evidence" value="ECO:0007669"/>
    <property type="project" value="UniProtKB-KW"/>
</dbReference>